<dbReference type="Proteomes" id="UP001562357">
    <property type="component" value="Unassembled WGS sequence"/>
</dbReference>
<evidence type="ECO:0008006" key="3">
    <source>
        <dbReference type="Google" id="ProtNLM"/>
    </source>
</evidence>
<dbReference type="Gene3D" id="1.20.1280.140">
    <property type="match status" value="1"/>
</dbReference>
<accession>A0ABQ0CYB7</accession>
<comment type="caution">
    <text evidence="1">The sequence shown here is derived from an EMBL/GenBank/DDBJ whole genome shotgun (WGS) entry which is preliminary data.</text>
</comment>
<dbReference type="InterPro" id="IPR021054">
    <property type="entry name" value="Cell_wall_mannoprotein_1"/>
</dbReference>
<reference evidence="2" key="1">
    <citation type="submission" date="2024-06" db="EMBL/GenBank/DDBJ databases">
        <title>Draft Genome Sequences of Epichloe bromicola Strains Isolated from Elymus ciliaris.</title>
        <authorList>
            <consortium name="Epichloe bromicola genome sequencing consortium"/>
            <person name="Miura A."/>
            <person name="Imano S."/>
            <person name="Ashida A."/>
            <person name="Sato I."/>
            <person name="Chiba S."/>
            <person name="Tanaka A."/>
            <person name="Camagna M."/>
            <person name="Takemoto D."/>
        </authorList>
    </citation>
    <scope>NUCLEOTIDE SEQUENCE [LARGE SCALE GENOMIC DNA]</scope>
    <source>
        <strain evidence="2">DP</strain>
    </source>
</reference>
<organism evidence="1 2">
    <name type="scientific">Epichloe bromicola</name>
    <dbReference type="NCBI Taxonomy" id="79588"/>
    <lineage>
        <taxon>Eukaryota</taxon>
        <taxon>Fungi</taxon>
        <taxon>Dikarya</taxon>
        <taxon>Ascomycota</taxon>
        <taxon>Pezizomycotina</taxon>
        <taxon>Sordariomycetes</taxon>
        <taxon>Hypocreomycetidae</taxon>
        <taxon>Hypocreales</taxon>
        <taxon>Clavicipitaceae</taxon>
        <taxon>Epichloe</taxon>
    </lineage>
</organism>
<evidence type="ECO:0000313" key="2">
    <source>
        <dbReference type="Proteomes" id="UP001562357"/>
    </source>
</evidence>
<keyword evidence="2" id="KW-1185">Reference proteome</keyword>
<dbReference type="PANTHER" id="PTHR38123:SF1">
    <property type="entry name" value="HYDROPHOBIC SURFACE BINDING PROTEIN"/>
    <property type="match status" value="1"/>
</dbReference>
<evidence type="ECO:0000313" key="1">
    <source>
        <dbReference type="EMBL" id="GAB0138444.1"/>
    </source>
</evidence>
<gene>
    <name evidence="1" type="primary">g6679</name>
    <name evidence="1" type="ORF">EsDP_00006679</name>
</gene>
<dbReference type="Pfam" id="PF12296">
    <property type="entry name" value="HsbA"/>
    <property type="match status" value="1"/>
</dbReference>
<proteinExistence type="predicted"/>
<sequence>MLSVRNIVFLAVAVTGSVIRRDAAQVKSDLQLINADTQAVTAAVNNYNGGGYANALPIVGAQSKLSDDIKAATDHAKAAGGLSEADADAIVGYIRDTLQPSIQASLSALKSKRDKFAGDGLSPIVKSSLGSLKMDTDNLSAALVAGTPPSRVSEAKAVSDAIDASFDDAIAYFS</sequence>
<protein>
    <recommendedName>
        <fullName evidence="3">Hydrophobic surface binding protein</fullName>
    </recommendedName>
</protein>
<dbReference type="PANTHER" id="PTHR38123">
    <property type="entry name" value="CELL WALL SERINE-THREONINE-RICH GALACTOMANNOPROTEIN MP1 (AFU_ORTHOLOGUE AFUA_4G03240)"/>
    <property type="match status" value="1"/>
</dbReference>
<dbReference type="EMBL" id="BAAFGZ010000416">
    <property type="protein sequence ID" value="GAB0138444.1"/>
    <property type="molecule type" value="Genomic_DNA"/>
</dbReference>
<name>A0ABQ0CYB7_9HYPO</name>